<dbReference type="Gramene" id="Bo5g072470.1">
    <property type="protein sequence ID" value="Bo5g072470.1"/>
    <property type="gene ID" value="Bo5g072470"/>
</dbReference>
<evidence type="ECO:0000256" key="1">
    <source>
        <dbReference type="SAM" id="MobiDB-lite"/>
    </source>
</evidence>
<feature type="region of interest" description="Disordered" evidence="1">
    <location>
        <begin position="17"/>
        <end position="45"/>
    </location>
</feature>
<proteinExistence type="predicted"/>
<dbReference type="AlphaFoldDB" id="A0A0D3CFL6"/>
<accession>A0A0D3CFL6</accession>
<sequence length="218" mass="24709">GLDINFVVTVFNPNKQFNGIDRQQHGNTDRQQPKRSDQQPPMPYRVRLPDLDAHRLKETRNPSQTSVCLKTTEKISQQSVEAPEQEQSTLAETSFVESVDRRHLPGIDLRHQPEGSLEYRVRCIGGSEPFTKVRVLCDPEQRDKGEASARAFINCINMMRKRDTETCSGASQKKIRGRRVCTRIDDGCEDSIDRASLASIDHHLTVLIDRASRVLIAT</sequence>
<feature type="compositionally biased region" description="Basic and acidic residues" evidence="1">
    <location>
        <begin position="22"/>
        <end position="37"/>
    </location>
</feature>
<keyword evidence="3" id="KW-1185">Reference proteome</keyword>
<protein>
    <submittedName>
        <fullName evidence="2">Uncharacterized protein</fullName>
    </submittedName>
</protein>
<name>A0A0D3CFL6_BRAOL</name>
<reference evidence="2" key="2">
    <citation type="submission" date="2015-03" db="UniProtKB">
        <authorList>
            <consortium name="EnsemblPlants"/>
        </authorList>
    </citation>
    <scope>IDENTIFICATION</scope>
</reference>
<evidence type="ECO:0000313" key="2">
    <source>
        <dbReference type="EnsemblPlants" id="Bo5g072470.1"/>
    </source>
</evidence>
<dbReference type="HOGENOM" id="CLU_1269742_0_0_1"/>
<reference evidence="2 3" key="1">
    <citation type="journal article" date="2014" name="Genome Biol.">
        <title>Transcriptome and methylome profiling reveals relics of genome dominance in the mesopolyploid Brassica oleracea.</title>
        <authorList>
            <person name="Parkin I.A."/>
            <person name="Koh C."/>
            <person name="Tang H."/>
            <person name="Robinson S.J."/>
            <person name="Kagale S."/>
            <person name="Clarke W.E."/>
            <person name="Town C.D."/>
            <person name="Nixon J."/>
            <person name="Krishnakumar V."/>
            <person name="Bidwell S.L."/>
            <person name="Denoeud F."/>
            <person name="Belcram H."/>
            <person name="Links M.G."/>
            <person name="Just J."/>
            <person name="Clarke C."/>
            <person name="Bender T."/>
            <person name="Huebert T."/>
            <person name="Mason A.S."/>
            <person name="Pires J.C."/>
            <person name="Barker G."/>
            <person name="Moore J."/>
            <person name="Walley P.G."/>
            <person name="Manoli S."/>
            <person name="Batley J."/>
            <person name="Edwards D."/>
            <person name="Nelson M.N."/>
            <person name="Wang X."/>
            <person name="Paterson A.H."/>
            <person name="King G."/>
            <person name="Bancroft I."/>
            <person name="Chalhoub B."/>
            <person name="Sharpe A.G."/>
        </authorList>
    </citation>
    <scope>NUCLEOTIDE SEQUENCE</scope>
    <source>
        <strain evidence="2 3">cv. TO1000</strain>
    </source>
</reference>
<organism evidence="2 3">
    <name type="scientific">Brassica oleracea var. oleracea</name>
    <dbReference type="NCBI Taxonomy" id="109376"/>
    <lineage>
        <taxon>Eukaryota</taxon>
        <taxon>Viridiplantae</taxon>
        <taxon>Streptophyta</taxon>
        <taxon>Embryophyta</taxon>
        <taxon>Tracheophyta</taxon>
        <taxon>Spermatophyta</taxon>
        <taxon>Magnoliopsida</taxon>
        <taxon>eudicotyledons</taxon>
        <taxon>Gunneridae</taxon>
        <taxon>Pentapetalae</taxon>
        <taxon>rosids</taxon>
        <taxon>malvids</taxon>
        <taxon>Brassicales</taxon>
        <taxon>Brassicaceae</taxon>
        <taxon>Brassiceae</taxon>
        <taxon>Brassica</taxon>
    </lineage>
</organism>
<dbReference type="EnsemblPlants" id="Bo5g072470.1">
    <property type="protein sequence ID" value="Bo5g072470.1"/>
    <property type="gene ID" value="Bo5g072470"/>
</dbReference>
<evidence type="ECO:0000313" key="3">
    <source>
        <dbReference type="Proteomes" id="UP000032141"/>
    </source>
</evidence>
<dbReference type="Proteomes" id="UP000032141">
    <property type="component" value="Chromosome C5"/>
</dbReference>